<gene>
    <name evidence="3" type="ORF">GCM10023091_16700</name>
</gene>
<name>A0ABP8LWB5_9BACT</name>
<comment type="caution">
    <text evidence="3">The sequence shown here is derived from an EMBL/GenBank/DDBJ whole genome shotgun (WGS) entry which is preliminary data.</text>
</comment>
<feature type="domain" description="Glycosyl transferase family 1" evidence="1">
    <location>
        <begin position="237"/>
        <end position="397"/>
    </location>
</feature>
<dbReference type="CDD" id="cd03825">
    <property type="entry name" value="GT4_WcaC-like"/>
    <property type="match status" value="1"/>
</dbReference>
<dbReference type="PANTHER" id="PTHR12526">
    <property type="entry name" value="GLYCOSYLTRANSFERASE"/>
    <property type="match status" value="1"/>
</dbReference>
<accession>A0ABP8LWB5</accession>
<dbReference type="Pfam" id="PF00534">
    <property type="entry name" value="Glycos_transf_1"/>
    <property type="match status" value="1"/>
</dbReference>
<organism evidence="3 4">
    <name type="scientific">Ravibacter arvi</name>
    <dbReference type="NCBI Taxonomy" id="2051041"/>
    <lineage>
        <taxon>Bacteria</taxon>
        <taxon>Pseudomonadati</taxon>
        <taxon>Bacteroidota</taxon>
        <taxon>Cytophagia</taxon>
        <taxon>Cytophagales</taxon>
        <taxon>Spirosomataceae</taxon>
        <taxon>Ravibacter</taxon>
    </lineage>
</organism>
<dbReference type="Gene3D" id="3.40.50.2000">
    <property type="entry name" value="Glycogen Phosphorylase B"/>
    <property type="match status" value="2"/>
</dbReference>
<dbReference type="EMBL" id="BAABEY010000018">
    <property type="protein sequence ID" value="GAA4437465.1"/>
    <property type="molecule type" value="Genomic_DNA"/>
</dbReference>
<reference evidence="4" key="1">
    <citation type="journal article" date="2019" name="Int. J. Syst. Evol. Microbiol.">
        <title>The Global Catalogue of Microorganisms (GCM) 10K type strain sequencing project: providing services to taxonomists for standard genome sequencing and annotation.</title>
        <authorList>
            <consortium name="The Broad Institute Genomics Platform"/>
            <consortium name="The Broad Institute Genome Sequencing Center for Infectious Disease"/>
            <person name="Wu L."/>
            <person name="Ma J."/>
        </authorList>
    </citation>
    <scope>NUCLEOTIDE SEQUENCE [LARGE SCALE GENOMIC DNA]</scope>
    <source>
        <strain evidence="4">JCM 31920</strain>
    </source>
</reference>
<dbReference type="PANTHER" id="PTHR12526:SF637">
    <property type="entry name" value="GLYCOSYLTRANSFERASE EPSF-RELATED"/>
    <property type="match status" value="1"/>
</dbReference>
<protein>
    <submittedName>
        <fullName evidence="3">Glycosyltransferase family 4 protein</fullName>
    </submittedName>
</protein>
<proteinExistence type="predicted"/>
<dbReference type="InterPro" id="IPR028098">
    <property type="entry name" value="Glyco_trans_4-like_N"/>
</dbReference>
<dbReference type="RefSeq" id="WP_345027959.1">
    <property type="nucleotide sequence ID" value="NZ_BAABEY010000018.1"/>
</dbReference>
<dbReference type="Proteomes" id="UP001501508">
    <property type="component" value="Unassembled WGS sequence"/>
</dbReference>
<evidence type="ECO:0000259" key="2">
    <source>
        <dbReference type="Pfam" id="PF13439"/>
    </source>
</evidence>
<dbReference type="InterPro" id="IPR001296">
    <property type="entry name" value="Glyco_trans_1"/>
</dbReference>
<sequence length="423" mass="46762">MTKVLHLSTFHLSGGAGIAASRLNDALNRNGVESRLLVGKTSRETENVTGLDTGFIGKAFFWQRFVTERLAFVPFERNPEVRYAFSPAVSGTDIARQNLVLEADIIHLHWVNFGFLSIDSIGRLLKLGKPVVWTMHDMWPFTGGCHHSGDCDHYMKSCGDCKFLKKPAKSDLSYRRLGRKKKEWTPATTLTAVACSRWLEERAGRSSLMKDIRLTNIPNPINTSVYKPSDKHAARIRLNLDPGKDYILFAAAKVSAAGKGFSYLKEALRMLIGSKPFIKKNLQLLVTGGGDTDEIGDLPITAHHLGYVGNEASMVDIYNAASLYVTPSLEENLPNTIMEALACGTPAVGFRTGGIPEMINHLENGYVADFKSPESLAEGIQWVLEQNANGRLSEAARTKVLGEYDEKLIAQRYIGLYEAVLKQ</sequence>
<dbReference type="Pfam" id="PF13439">
    <property type="entry name" value="Glyco_transf_4"/>
    <property type="match status" value="1"/>
</dbReference>
<dbReference type="SUPFAM" id="SSF53756">
    <property type="entry name" value="UDP-Glycosyltransferase/glycogen phosphorylase"/>
    <property type="match status" value="1"/>
</dbReference>
<evidence type="ECO:0000313" key="4">
    <source>
        <dbReference type="Proteomes" id="UP001501508"/>
    </source>
</evidence>
<evidence type="ECO:0000259" key="1">
    <source>
        <dbReference type="Pfam" id="PF00534"/>
    </source>
</evidence>
<keyword evidence="4" id="KW-1185">Reference proteome</keyword>
<feature type="domain" description="Glycosyltransferase subfamily 4-like N-terminal" evidence="2">
    <location>
        <begin position="14"/>
        <end position="224"/>
    </location>
</feature>
<evidence type="ECO:0000313" key="3">
    <source>
        <dbReference type="EMBL" id="GAA4437465.1"/>
    </source>
</evidence>